<feature type="domain" description="FAS1" evidence="3">
    <location>
        <begin position="466"/>
        <end position="636"/>
    </location>
</feature>
<evidence type="ECO:0000313" key="4">
    <source>
        <dbReference type="EMBL" id="SAM70981.1"/>
    </source>
</evidence>
<reference evidence="5" key="3">
    <citation type="submission" date="2018-08" db="EMBL/GenBank/DDBJ databases">
        <authorList>
            <person name="Guldener U."/>
        </authorList>
    </citation>
    <scope>NUCLEOTIDE SEQUENCE</scope>
    <source>
        <strain evidence="5">UB2</strain>
    </source>
</reference>
<keyword evidence="7" id="KW-1185">Reference proteome</keyword>
<evidence type="ECO:0000313" key="5">
    <source>
        <dbReference type="EMBL" id="SYW86146.1"/>
    </source>
</evidence>
<reference evidence="4" key="1">
    <citation type="submission" date="2016-04" db="EMBL/GenBank/DDBJ databases">
        <authorList>
            <person name="Evans L.H."/>
            <person name="Alamgir A."/>
            <person name="Owens N."/>
            <person name="Weber N.D."/>
            <person name="Virtaneva K."/>
            <person name="Barbian K."/>
            <person name="Babar A."/>
            <person name="Rosenke K."/>
        </authorList>
    </citation>
    <scope>NUCLEOTIDE SEQUENCE</scope>
    <source>
        <strain evidence="4">UB2112</strain>
    </source>
</reference>
<dbReference type="InterPro" id="IPR000782">
    <property type="entry name" value="FAS1_domain"/>
</dbReference>
<keyword evidence="2" id="KW-0732">Signal</keyword>
<dbReference type="FunFam" id="2.30.180.10:FF:000077">
    <property type="entry name" value="Chromosome 1, whole genome shotgun sequence"/>
    <property type="match status" value="1"/>
</dbReference>
<gene>
    <name evidence="5" type="ORF">UBRO2_05866</name>
    <name evidence="4" type="ORF">UBRO_00404</name>
</gene>
<dbReference type="Gene3D" id="2.30.180.10">
    <property type="entry name" value="FAS1 domain"/>
    <property type="match status" value="4"/>
</dbReference>
<dbReference type="PANTHER" id="PTHR10900">
    <property type="entry name" value="PERIOSTIN-RELATED"/>
    <property type="match status" value="1"/>
</dbReference>
<evidence type="ECO:0000313" key="7">
    <source>
        <dbReference type="Proteomes" id="UP000658997"/>
    </source>
</evidence>
<dbReference type="GO" id="GO:0000329">
    <property type="term" value="C:fungal-type vacuole membrane"/>
    <property type="evidence" value="ECO:0007669"/>
    <property type="project" value="TreeGrafter"/>
</dbReference>
<evidence type="ECO:0000259" key="3">
    <source>
        <dbReference type="PROSITE" id="PS50213"/>
    </source>
</evidence>
<evidence type="ECO:0000256" key="2">
    <source>
        <dbReference type="SAM" id="SignalP"/>
    </source>
</evidence>
<dbReference type="PANTHER" id="PTHR10900:SF77">
    <property type="entry name" value="FI19380P1"/>
    <property type="match status" value="1"/>
</dbReference>
<evidence type="ECO:0000313" key="6">
    <source>
        <dbReference type="Proteomes" id="UP000179920"/>
    </source>
</evidence>
<feature type="chain" id="PRO_5038218723" description="FAS1 domain-containing protein" evidence="2">
    <location>
        <begin position="27"/>
        <end position="1046"/>
    </location>
</feature>
<feature type="domain" description="FAS1" evidence="3">
    <location>
        <begin position="639"/>
        <end position="783"/>
    </location>
</feature>
<name>A0A1K0FXM5_9BASI</name>
<dbReference type="OrthoDB" id="14252at2759"/>
<reference evidence="6" key="2">
    <citation type="submission" date="2016-04" db="EMBL/GenBank/DDBJ databases">
        <authorList>
            <person name="Guldener U."/>
            <person name="Guldener U."/>
        </authorList>
    </citation>
    <scope>NUCLEOTIDE SEQUENCE [LARGE SCALE GENOMIC DNA]</scope>
    <source>
        <strain evidence="6">UB2112</strain>
    </source>
</reference>
<dbReference type="GO" id="GO:0016236">
    <property type="term" value="P:macroautophagy"/>
    <property type="evidence" value="ECO:0007669"/>
    <property type="project" value="TreeGrafter"/>
</dbReference>
<evidence type="ECO:0000256" key="1">
    <source>
        <dbReference type="SAM" id="Phobius"/>
    </source>
</evidence>
<dbReference type="GO" id="GO:0005615">
    <property type="term" value="C:extracellular space"/>
    <property type="evidence" value="ECO:0007669"/>
    <property type="project" value="TreeGrafter"/>
</dbReference>
<dbReference type="EMBL" id="ULHB01000230">
    <property type="protein sequence ID" value="SYW86146.1"/>
    <property type="molecule type" value="Genomic_DNA"/>
</dbReference>
<dbReference type="AlphaFoldDB" id="A0A1K0FXM5"/>
<feature type="transmembrane region" description="Helical" evidence="1">
    <location>
        <begin position="1004"/>
        <end position="1026"/>
    </location>
</feature>
<dbReference type="Proteomes" id="UP000179920">
    <property type="component" value="Chromosome II"/>
</dbReference>
<proteinExistence type="predicted"/>
<feature type="domain" description="FAS1" evidence="3">
    <location>
        <begin position="59"/>
        <end position="314"/>
    </location>
</feature>
<protein>
    <recommendedName>
        <fullName evidence="3">FAS1 domain-containing protein</fullName>
    </recommendedName>
</protein>
<dbReference type="SMART" id="SM00554">
    <property type="entry name" value="FAS1"/>
    <property type="match status" value="4"/>
</dbReference>
<dbReference type="Pfam" id="PF02469">
    <property type="entry name" value="Fasciclin"/>
    <property type="match status" value="3"/>
</dbReference>
<sequence>MVHLFSLASLLALALISLDVTRYVSASAAPSMLERNIQHPMRLPEPPITDSRKHNDTLSFNLIDLLSQSPDHTILLRLLQRTRLIPTLNRLQEFDDGSGLTVLAPTNDAFVRKRDEQTAQRKQALDLFHDSPTFWEYLVDGREDVQPPHIDADKTACVWHNGACVAVSNVNAVARQHLLYHVLNYTLPFALSDDTGSHSAKGPLPEVGQPQMHTTLHFPSRRMLTEPTHPGRVPVPDQEDHGGLLGHHGQRMRIALVEERDKGKVQLPTLLAPLKSKRKALRFGADEKGQGGAKSLSEDWRSKSGVIHFIDSVIDLPPSLEQVILAHPRLGGLRRLITNDTLHSLSTVPHLTLFLPASDAFEKLSMLESSYLFSHYQQAILDRLKLLGWHMSGSGLGDRSPVYSDSLRAAGRVTLATTLGGSITVEADQKDGPIKVMDAQVVQEDILTENGVIHLIDDLILPFGDLDMSIEANLLALNATRFVGLIYEAGLEHYINKPAHLQQQDREAYTFLAPRDDVIDTWYPAHPPLPQLANPSAGLSRELRKGPNPSLEEVVRYHILPGQLRPGDLTSGMLLNTELRDWKLREGQQKMPVQVDDSNASDRKGNGDVAFGDANVIREPVNIKDAAIIYVVSQLLQPPSDPVQTAVSHLSLSTFVATVFSADLKKAVERAPGVSYLVPTNDAFTGLGLAMNYLLLPDSQHLLQALVEYHAIDKIAYKADFADQEADYPTLLPTLGARLSIKKQKSGSIVVHKPGDANGTLSYIVKGDILTNTGVIHEVDRVQIPFDLTIRDLLKGAKADTMEDLMVQAGYEYILNSAIPQNQSLATSHGFIVLLPTDSAFTKVNLSAILDDRDLLVRLVQQHLIPLSDDKAVDALLPDGRGDDIGMKDESSFATLLDRSQGGPSCYGQVGFRRISSGSTNRYRRKSSYDSIPDDPDNPGLGWIVGIKNTRGSSASRHAATLMAFGRETRGVRGDVHLERPPIGGVFQIDSVLVPYEPNWFYRWGWIVLTCALVALALSLAGFYLLRWWRGGNRIQLPEALEGEEE</sequence>
<dbReference type="SUPFAM" id="SSF82153">
    <property type="entry name" value="FAS1 domain"/>
    <property type="match status" value="5"/>
</dbReference>
<dbReference type="PROSITE" id="PS50213">
    <property type="entry name" value="FAS1"/>
    <property type="match status" value="4"/>
</dbReference>
<keyword evidence="1" id="KW-1133">Transmembrane helix</keyword>
<keyword evidence="1" id="KW-0472">Membrane</keyword>
<dbReference type="InterPro" id="IPR050904">
    <property type="entry name" value="Adhesion/Biosynth-related"/>
</dbReference>
<accession>A0A1K0FXM5</accession>
<feature type="domain" description="FAS1" evidence="3">
    <location>
        <begin position="317"/>
        <end position="460"/>
    </location>
</feature>
<dbReference type="InterPro" id="IPR036378">
    <property type="entry name" value="FAS1_dom_sf"/>
</dbReference>
<keyword evidence="1" id="KW-0812">Transmembrane</keyword>
<feature type="signal peptide" evidence="2">
    <location>
        <begin position="1"/>
        <end position="26"/>
    </location>
</feature>
<dbReference type="EMBL" id="LT558118">
    <property type="protein sequence ID" value="SAM70981.1"/>
    <property type="molecule type" value="Genomic_DNA"/>
</dbReference>
<dbReference type="Proteomes" id="UP000658997">
    <property type="component" value="Unassembled WGS sequence"/>
</dbReference>
<organism evidence="4 6">
    <name type="scientific">Ustilago bromivora</name>
    <dbReference type="NCBI Taxonomy" id="307758"/>
    <lineage>
        <taxon>Eukaryota</taxon>
        <taxon>Fungi</taxon>
        <taxon>Dikarya</taxon>
        <taxon>Basidiomycota</taxon>
        <taxon>Ustilaginomycotina</taxon>
        <taxon>Ustilaginomycetes</taxon>
        <taxon>Ustilaginales</taxon>
        <taxon>Ustilaginaceae</taxon>
        <taxon>Ustilago</taxon>
    </lineage>
</organism>